<comment type="similarity">
    <text evidence="2">Belongs to the ParB family.</text>
</comment>
<dbReference type="PANTHER" id="PTHR33375:SF1">
    <property type="entry name" value="CHROMOSOME-PARTITIONING PROTEIN PARB-RELATED"/>
    <property type="match status" value="1"/>
</dbReference>
<name>A0A6N7Y2G0_9FIRM</name>
<evidence type="ECO:0000256" key="3">
    <source>
        <dbReference type="ARBA" id="ARBA00022829"/>
    </source>
</evidence>
<proteinExistence type="inferred from homology"/>
<dbReference type="FunFam" id="3.90.1530.30:FF:000001">
    <property type="entry name" value="Chromosome partitioning protein ParB"/>
    <property type="match status" value="1"/>
</dbReference>
<dbReference type="FunFam" id="1.10.10.2830:FF:000001">
    <property type="entry name" value="Chromosome partitioning protein ParB"/>
    <property type="match status" value="1"/>
</dbReference>
<dbReference type="CDD" id="cd16393">
    <property type="entry name" value="SPO0J_N"/>
    <property type="match status" value="1"/>
</dbReference>
<dbReference type="InterPro" id="IPR001387">
    <property type="entry name" value="Cro/C1-type_HTH"/>
</dbReference>
<evidence type="ECO:0000259" key="5">
    <source>
        <dbReference type="PROSITE" id="PS50943"/>
    </source>
</evidence>
<keyword evidence="4" id="KW-0238">DNA-binding</keyword>
<dbReference type="Proteomes" id="UP000469523">
    <property type="component" value="Unassembled WGS sequence"/>
</dbReference>
<dbReference type="GO" id="GO:0045881">
    <property type="term" value="P:positive regulation of sporulation resulting in formation of a cellular spore"/>
    <property type="evidence" value="ECO:0007669"/>
    <property type="project" value="TreeGrafter"/>
</dbReference>
<dbReference type="Pfam" id="PF02195">
    <property type="entry name" value="ParB_N"/>
    <property type="match status" value="1"/>
</dbReference>
<dbReference type="Pfam" id="PF17762">
    <property type="entry name" value="HTH_ParB"/>
    <property type="match status" value="1"/>
</dbReference>
<dbReference type="GO" id="GO:0009295">
    <property type="term" value="C:nucleoid"/>
    <property type="evidence" value="ECO:0007669"/>
    <property type="project" value="UniProtKB-SubCell"/>
</dbReference>
<dbReference type="SUPFAM" id="SSF109709">
    <property type="entry name" value="KorB DNA-binding domain-like"/>
    <property type="match status" value="1"/>
</dbReference>
<protein>
    <submittedName>
        <fullName evidence="6">ParB/RepB/Spo0J family partition protein</fullName>
    </submittedName>
</protein>
<dbReference type="EMBL" id="VUNQ01000038">
    <property type="protein sequence ID" value="MSU02648.1"/>
    <property type="molecule type" value="Genomic_DNA"/>
</dbReference>
<keyword evidence="7" id="KW-1185">Reference proteome</keyword>
<dbReference type="Gene3D" id="3.90.1530.30">
    <property type="match status" value="1"/>
</dbReference>
<sequence>MSVKKRGLGKGLSALISDEVIIDNKKQHKEIIENIDIKLVNPNENQPRKEFGEEALLDLTNSIKIHGLIQPIIVRKVKDKYEIIAGERRWRASKAAGLKEIPCIIKDVDEEVSAKFALIENIQREDLNPIEEAIAYKQLMKKYHLTQEEVASQVGKSRSYIANTLRLLNLENKIIEHISKGELTSGHGKALLGIKDKKKQLLVAEEIIKNNLNVRDVESIANKKKDFTRKSIISNKDPNIINLEEELMERLGTKVNLTEGDKKGKIEIEYYGYEDLERIIDILTK</sequence>
<accession>A0A6N7Y2G0</accession>
<gene>
    <name evidence="6" type="ORF">FYJ83_14400</name>
</gene>
<comment type="caution">
    <text evidence="6">The sequence shown here is derived from an EMBL/GenBank/DDBJ whole genome shotgun (WGS) entry which is preliminary data.</text>
</comment>
<dbReference type="InterPro" id="IPR057240">
    <property type="entry name" value="ParB_dimer_C"/>
</dbReference>
<dbReference type="PANTHER" id="PTHR33375">
    <property type="entry name" value="CHROMOSOME-PARTITIONING PROTEIN PARB-RELATED"/>
    <property type="match status" value="1"/>
</dbReference>
<dbReference type="RefSeq" id="WP_216585884.1">
    <property type="nucleotide sequence ID" value="NZ_JAHLPJ010000001.1"/>
</dbReference>
<comment type="subcellular location">
    <subcellularLocation>
        <location evidence="1">Cytoplasm</location>
        <location evidence="1">Nucleoid</location>
    </subcellularLocation>
</comment>
<evidence type="ECO:0000256" key="2">
    <source>
        <dbReference type="ARBA" id="ARBA00006295"/>
    </source>
</evidence>
<dbReference type="InterPro" id="IPR036086">
    <property type="entry name" value="ParB/Sulfiredoxin_sf"/>
</dbReference>
<evidence type="ECO:0000313" key="6">
    <source>
        <dbReference type="EMBL" id="MSU02648.1"/>
    </source>
</evidence>
<keyword evidence="3" id="KW-0159">Chromosome partition</keyword>
<dbReference type="AlphaFoldDB" id="A0A6N7Y2G0"/>
<dbReference type="InterPro" id="IPR004437">
    <property type="entry name" value="ParB/RepB/Spo0J"/>
</dbReference>
<reference evidence="6 7" key="1">
    <citation type="submission" date="2019-09" db="EMBL/GenBank/DDBJ databases">
        <title>In-depth cultivation of the pig gut microbiome towards novel bacterial diversity and tailored functional studies.</title>
        <authorList>
            <person name="Wylensek D."/>
            <person name="Hitch T.C.A."/>
            <person name="Clavel T."/>
        </authorList>
    </citation>
    <scope>NUCLEOTIDE SEQUENCE [LARGE SCALE GENOMIC DNA]</scope>
    <source>
        <strain evidence="6 7">WCA3-693-APC-4?</strain>
    </source>
</reference>
<dbReference type="GO" id="GO:0003677">
    <property type="term" value="F:DNA binding"/>
    <property type="evidence" value="ECO:0007669"/>
    <property type="project" value="UniProtKB-KW"/>
</dbReference>
<dbReference type="Pfam" id="PF23552">
    <property type="entry name" value="ParB_C"/>
    <property type="match status" value="1"/>
</dbReference>
<dbReference type="InterPro" id="IPR041468">
    <property type="entry name" value="HTH_ParB/Spo0J"/>
</dbReference>
<feature type="domain" description="HTH cro/C1-type" evidence="5">
    <location>
        <begin position="137"/>
        <end position="163"/>
    </location>
</feature>
<dbReference type="PROSITE" id="PS50943">
    <property type="entry name" value="HTH_CROC1"/>
    <property type="match status" value="1"/>
</dbReference>
<evidence type="ECO:0000256" key="1">
    <source>
        <dbReference type="ARBA" id="ARBA00004453"/>
    </source>
</evidence>
<dbReference type="SUPFAM" id="SSF110849">
    <property type="entry name" value="ParB/Sulfiredoxin"/>
    <property type="match status" value="1"/>
</dbReference>
<dbReference type="Gene3D" id="1.10.10.2830">
    <property type="match status" value="1"/>
</dbReference>
<organism evidence="6 7">
    <name type="scientific">Tissierella pigra</name>
    <dbReference type="NCBI Taxonomy" id="2607614"/>
    <lineage>
        <taxon>Bacteria</taxon>
        <taxon>Bacillati</taxon>
        <taxon>Bacillota</taxon>
        <taxon>Tissierellia</taxon>
        <taxon>Tissierellales</taxon>
        <taxon>Tissierellaceae</taxon>
        <taxon>Tissierella</taxon>
    </lineage>
</organism>
<dbReference type="GO" id="GO:0005694">
    <property type="term" value="C:chromosome"/>
    <property type="evidence" value="ECO:0007669"/>
    <property type="project" value="TreeGrafter"/>
</dbReference>
<dbReference type="NCBIfam" id="TIGR00180">
    <property type="entry name" value="parB_part"/>
    <property type="match status" value="1"/>
</dbReference>
<dbReference type="GO" id="GO:0007059">
    <property type="term" value="P:chromosome segregation"/>
    <property type="evidence" value="ECO:0007669"/>
    <property type="project" value="UniProtKB-KW"/>
</dbReference>
<dbReference type="InterPro" id="IPR050336">
    <property type="entry name" value="Chromosome_partition/occlusion"/>
</dbReference>
<dbReference type="SMART" id="SM00470">
    <property type="entry name" value="ParB"/>
    <property type="match status" value="1"/>
</dbReference>
<dbReference type="InterPro" id="IPR003115">
    <property type="entry name" value="ParB_N"/>
</dbReference>
<evidence type="ECO:0000313" key="7">
    <source>
        <dbReference type="Proteomes" id="UP000469523"/>
    </source>
</evidence>
<evidence type="ECO:0000256" key="4">
    <source>
        <dbReference type="ARBA" id="ARBA00023125"/>
    </source>
</evidence>